<keyword evidence="1" id="KW-0472">Membrane</keyword>
<keyword evidence="3" id="KW-1185">Reference proteome</keyword>
<evidence type="ECO:0000256" key="1">
    <source>
        <dbReference type="SAM" id="Phobius"/>
    </source>
</evidence>
<dbReference type="Proteomes" id="UP001596407">
    <property type="component" value="Unassembled WGS sequence"/>
</dbReference>
<accession>A0ABD5WLH6</accession>
<feature type="transmembrane region" description="Helical" evidence="1">
    <location>
        <begin position="20"/>
        <end position="38"/>
    </location>
</feature>
<proteinExistence type="predicted"/>
<sequence>MFVGLLAASIAENLVSGDLIWTVFLAAALVVLVLPAVAARDSAAMLPPEVTALAVLPAVTRALGPAWATEYATYLSVAALALAVVAELSLFTSVEMAPWLANAMVVLTTMAAIGVWAVLQFYSDAFLGTHLVGSADDVNVAFVRATVAGLAAAVVFERYFADHADAESASDLPEGETG</sequence>
<evidence type="ECO:0000313" key="2">
    <source>
        <dbReference type="EMBL" id="MFC7081397.1"/>
    </source>
</evidence>
<feature type="transmembrane region" description="Helical" evidence="1">
    <location>
        <begin position="74"/>
        <end position="92"/>
    </location>
</feature>
<gene>
    <name evidence="2" type="ORF">ACFQJ6_16065</name>
</gene>
<comment type="caution">
    <text evidence="2">The sequence shown here is derived from an EMBL/GenBank/DDBJ whole genome shotgun (WGS) entry which is preliminary data.</text>
</comment>
<dbReference type="AlphaFoldDB" id="A0ABD5WLH6"/>
<keyword evidence="1" id="KW-0812">Transmembrane</keyword>
<protein>
    <submittedName>
        <fullName evidence="2">Uncharacterized protein</fullName>
    </submittedName>
</protein>
<dbReference type="RefSeq" id="WP_382210039.1">
    <property type="nucleotide sequence ID" value="NZ_JBHSZH010000005.1"/>
</dbReference>
<name>A0ABD5WLH6_9EURY</name>
<evidence type="ECO:0000313" key="3">
    <source>
        <dbReference type="Proteomes" id="UP001596407"/>
    </source>
</evidence>
<feature type="transmembrane region" description="Helical" evidence="1">
    <location>
        <begin position="99"/>
        <end position="122"/>
    </location>
</feature>
<keyword evidence="1" id="KW-1133">Transmembrane helix</keyword>
<organism evidence="2 3">
    <name type="scientific">Halorussus caseinilyticus</name>
    <dbReference type="NCBI Taxonomy" id="3034025"/>
    <lineage>
        <taxon>Archaea</taxon>
        <taxon>Methanobacteriati</taxon>
        <taxon>Methanobacteriota</taxon>
        <taxon>Stenosarchaea group</taxon>
        <taxon>Halobacteria</taxon>
        <taxon>Halobacteriales</taxon>
        <taxon>Haladaptataceae</taxon>
        <taxon>Halorussus</taxon>
    </lineage>
</organism>
<dbReference type="EMBL" id="JBHSZH010000005">
    <property type="protein sequence ID" value="MFC7081397.1"/>
    <property type="molecule type" value="Genomic_DNA"/>
</dbReference>
<reference evidence="2 3" key="1">
    <citation type="journal article" date="2019" name="Int. J. Syst. Evol. Microbiol.">
        <title>The Global Catalogue of Microorganisms (GCM) 10K type strain sequencing project: providing services to taxonomists for standard genome sequencing and annotation.</title>
        <authorList>
            <consortium name="The Broad Institute Genomics Platform"/>
            <consortium name="The Broad Institute Genome Sequencing Center for Infectious Disease"/>
            <person name="Wu L."/>
            <person name="Ma J."/>
        </authorList>
    </citation>
    <scope>NUCLEOTIDE SEQUENCE [LARGE SCALE GENOMIC DNA]</scope>
    <source>
        <strain evidence="2 3">DT72</strain>
    </source>
</reference>